<dbReference type="Gene3D" id="3.40.50.720">
    <property type="entry name" value="NAD(P)-binding Rossmann-like Domain"/>
    <property type="match status" value="1"/>
</dbReference>
<dbReference type="InterPro" id="IPR036291">
    <property type="entry name" value="NAD(P)-bd_dom_sf"/>
</dbReference>
<dbReference type="InterPro" id="IPR055170">
    <property type="entry name" value="GFO_IDH_MocA-like_dom"/>
</dbReference>
<dbReference type="InterPro" id="IPR000683">
    <property type="entry name" value="Gfo/Idh/MocA-like_OxRdtase_N"/>
</dbReference>
<dbReference type="PANTHER" id="PTHR43708:SF8">
    <property type="entry name" value="OXIDOREDUCTASE"/>
    <property type="match status" value="1"/>
</dbReference>
<gene>
    <name evidence="3" type="ORF">G9U52_22620</name>
</gene>
<reference evidence="3" key="1">
    <citation type="submission" date="2020-03" db="EMBL/GenBank/DDBJ databases">
        <title>Draft sequencing of Paenibacilllus sp. S3N08.</title>
        <authorList>
            <person name="Kim D.-U."/>
        </authorList>
    </citation>
    <scope>NUCLEOTIDE SEQUENCE</scope>
    <source>
        <strain evidence="3">S3N08</strain>
    </source>
</reference>
<dbReference type="Gene3D" id="3.30.360.10">
    <property type="entry name" value="Dihydrodipicolinate Reductase, domain 2"/>
    <property type="match status" value="1"/>
</dbReference>
<sequence>MKTMFGILGCEHSHIGIFVGEMLQLGHECVGIYEPSRSKVALALAEKFQIPLLSDKRALFAPHVSIIGSSAINNEKIEIIEECEANGKHIMVDKPAVTDRSGCERLQAVIERGGIQIGMLLTERFQPAILALKSLIDSGRLGKVISIEIRKPHLLKAADRPQWFFTKSQSGGILIDLLIHDLDLLHWLTGDTIARTSGYMAKHVLTDKPEFYDAVLLQVLMRNHVAAHLYADWHTPEKSWTWGDGRIFATGTEGTAELRLNGDPFVKRETLLLLTTNSEEPAQAPLQQPEWTITEDFLRRIAGLSSCIDHQDIVAASQAAVDAEETVGLIRSAHH</sequence>
<accession>A0ABX0JAN5</accession>
<keyword evidence="4" id="KW-1185">Reference proteome</keyword>
<evidence type="ECO:0000313" key="4">
    <source>
        <dbReference type="Proteomes" id="UP001165962"/>
    </source>
</evidence>
<dbReference type="SUPFAM" id="SSF51735">
    <property type="entry name" value="NAD(P)-binding Rossmann-fold domains"/>
    <property type="match status" value="1"/>
</dbReference>
<dbReference type="Proteomes" id="UP001165962">
    <property type="component" value="Unassembled WGS sequence"/>
</dbReference>
<dbReference type="SUPFAM" id="SSF55347">
    <property type="entry name" value="Glyceraldehyde-3-phosphate dehydrogenase-like, C-terminal domain"/>
    <property type="match status" value="1"/>
</dbReference>
<feature type="domain" description="GFO/IDH/MocA-like oxidoreductase" evidence="2">
    <location>
        <begin position="130"/>
        <end position="257"/>
    </location>
</feature>
<name>A0ABX0JAN5_9BACL</name>
<feature type="domain" description="Gfo/Idh/MocA-like oxidoreductase N-terminal" evidence="1">
    <location>
        <begin position="26"/>
        <end position="114"/>
    </location>
</feature>
<proteinExistence type="predicted"/>
<evidence type="ECO:0000259" key="1">
    <source>
        <dbReference type="Pfam" id="PF01408"/>
    </source>
</evidence>
<organism evidence="3 4">
    <name type="scientific">Paenibacillus agricola</name>
    <dbReference type="NCBI Taxonomy" id="2716264"/>
    <lineage>
        <taxon>Bacteria</taxon>
        <taxon>Bacillati</taxon>
        <taxon>Bacillota</taxon>
        <taxon>Bacilli</taxon>
        <taxon>Bacillales</taxon>
        <taxon>Paenibacillaceae</taxon>
        <taxon>Paenibacillus</taxon>
    </lineage>
</organism>
<dbReference type="EMBL" id="JAAOIW010000009">
    <property type="protein sequence ID" value="NHN32628.1"/>
    <property type="molecule type" value="Genomic_DNA"/>
</dbReference>
<comment type="caution">
    <text evidence="3">The sequence shown here is derived from an EMBL/GenBank/DDBJ whole genome shotgun (WGS) entry which is preliminary data.</text>
</comment>
<dbReference type="InterPro" id="IPR051317">
    <property type="entry name" value="Gfo/Idh/MocA_oxidoreduct"/>
</dbReference>
<evidence type="ECO:0000313" key="3">
    <source>
        <dbReference type="EMBL" id="NHN32628.1"/>
    </source>
</evidence>
<dbReference type="RefSeq" id="WP_166152927.1">
    <property type="nucleotide sequence ID" value="NZ_JAAOIW010000009.1"/>
</dbReference>
<dbReference type="PANTHER" id="PTHR43708">
    <property type="entry name" value="CONSERVED EXPRESSED OXIDOREDUCTASE (EUROFUNG)"/>
    <property type="match status" value="1"/>
</dbReference>
<dbReference type="Pfam" id="PF01408">
    <property type="entry name" value="GFO_IDH_MocA"/>
    <property type="match status" value="1"/>
</dbReference>
<protein>
    <submittedName>
        <fullName evidence="3">Gfo/Idh/MocA family oxidoreductase</fullName>
    </submittedName>
</protein>
<evidence type="ECO:0000259" key="2">
    <source>
        <dbReference type="Pfam" id="PF22725"/>
    </source>
</evidence>
<dbReference type="Pfam" id="PF22725">
    <property type="entry name" value="GFO_IDH_MocA_C3"/>
    <property type="match status" value="1"/>
</dbReference>